<comment type="caution">
    <text evidence="1">The sequence shown here is derived from an EMBL/GenBank/DDBJ whole genome shotgun (WGS) entry which is preliminary data.</text>
</comment>
<dbReference type="EMBL" id="BEXB01000115">
    <property type="protein sequence ID" value="GAY79163.1"/>
    <property type="molecule type" value="Genomic_DNA"/>
</dbReference>
<dbReference type="AlphaFoldDB" id="A0A4Y1ZJS9"/>
<evidence type="ECO:0000313" key="1">
    <source>
        <dbReference type="EMBL" id="GAY79163.1"/>
    </source>
</evidence>
<name>A0A4Y1ZJS9_9BACL</name>
<gene>
    <name evidence="1" type="ORF">NBRC111894_4717</name>
</gene>
<sequence>MSLIINLGNVGLLVACDTEENHATAKVMKNVVANQLQSFH</sequence>
<reference evidence="1 2" key="1">
    <citation type="submission" date="2017-11" db="EMBL/GenBank/DDBJ databases">
        <title>Draft Genome Sequence of Sporolactobacillus inulinus NBRC 111894 Isolated from Koso, a Japanese Sugar-Vegetable Fermented Beverage.</title>
        <authorList>
            <person name="Chiou T.Y."/>
            <person name="Oshima K."/>
            <person name="Suda W."/>
            <person name="Hattori M."/>
            <person name="Takahashi T."/>
        </authorList>
    </citation>
    <scope>NUCLEOTIDE SEQUENCE [LARGE SCALE GENOMIC DNA]</scope>
    <source>
        <strain evidence="1 2">NBRC111894</strain>
    </source>
</reference>
<organism evidence="1 2">
    <name type="scientific">Sporolactobacillus inulinus</name>
    <dbReference type="NCBI Taxonomy" id="2078"/>
    <lineage>
        <taxon>Bacteria</taxon>
        <taxon>Bacillati</taxon>
        <taxon>Bacillota</taxon>
        <taxon>Bacilli</taxon>
        <taxon>Bacillales</taxon>
        <taxon>Sporolactobacillaceae</taxon>
        <taxon>Sporolactobacillus</taxon>
    </lineage>
</organism>
<proteinExistence type="predicted"/>
<evidence type="ECO:0000313" key="2">
    <source>
        <dbReference type="Proteomes" id="UP000319716"/>
    </source>
</evidence>
<protein>
    <submittedName>
        <fullName evidence="1">Uncharacterized protein</fullName>
    </submittedName>
</protein>
<accession>A0A4Y1ZJS9</accession>
<dbReference type="Proteomes" id="UP000319716">
    <property type="component" value="Unassembled WGS sequence"/>
</dbReference>